<dbReference type="AlphaFoldDB" id="A0A0K2T5M8"/>
<sequence length="79" mass="8557">MIPGASKKTNSAPIPTIGAHGLCGSKFAPTDGATVSKTICSKAVPFNIRFLSDEREQFTKEKGKNPNGFKLFYEMFPCT</sequence>
<organism evidence="2">
    <name type="scientific">Lepeophtheirus salmonis</name>
    <name type="common">Salmon louse</name>
    <name type="synonym">Caligus salmonis</name>
    <dbReference type="NCBI Taxonomy" id="72036"/>
    <lineage>
        <taxon>Eukaryota</taxon>
        <taxon>Metazoa</taxon>
        <taxon>Ecdysozoa</taxon>
        <taxon>Arthropoda</taxon>
        <taxon>Crustacea</taxon>
        <taxon>Multicrustacea</taxon>
        <taxon>Hexanauplia</taxon>
        <taxon>Copepoda</taxon>
        <taxon>Siphonostomatoida</taxon>
        <taxon>Caligidae</taxon>
        <taxon>Lepeophtheirus</taxon>
    </lineage>
</organism>
<dbReference type="EMBL" id="HACA01003511">
    <property type="protein sequence ID" value="CDW20872.1"/>
    <property type="molecule type" value="Transcribed_RNA"/>
</dbReference>
<evidence type="ECO:0000313" key="2">
    <source>
        <dbReference type="EMBL" id="CDW20872.1"/>
    </source>
</evidence>
<accession>A0A0K2T5M8</accession>
<dbReference type="InterPro" id="IPR058698">
    <property type="entry name" value="CUB_metazoa"/>
</dbReference>
<reference evidence="2" key="1">
    <citation type="submission" date="2014-05" db="EMBL/GenBank/DDBJ databases">
        <authorList>
            <person name="Chronopoulou M."/>
        </authorList>
    </citation>
    <scope>NUCLEOTIDE SEQUENCE</scope>
    <source>
        <tissue evidence="2">Whole organism</tissue>
    </source>
</reference>
<proteinExistence type="predicted"/>
<protein>
    <recommendedName>
        <fullName evidence="1">CUB domain-containing protein</fullName>
    </recommendedName>
</protein>
<name>A0A0K2T5M8_LEPSM</name>
<dbReference type="Pfam" id="PF26080">
    <property type="entry name" value="CUB_animal"/>
    <property type="match status" value="1"/>
</dbReference>
<dbReference type="OrthoDB" id="6378913at2759"/>
<evidence type="ECO:0000259" key="1">
    <source>
        <dbReference type="Pfam" id="PF26080"/>
    </source>
</evidence>
<feature type="domain" description="CUB" evidence="1">
    <location>
        <begin position="1"/>
        <end position="75"/>
    </location>
</feature>